<proteinExistence type="predicted"/>
<dbReference type="InterPro" id="IPR025662">
    <property type="entry name" value="Sigma_54_int_dom_ATP-bd_1"/>
</dbReference>
<dbReference type="GO" id="GO:0005524">
    <property type="term" value="F:ATP binding"/>
    <property type="evidence" value="ECO:0007669"/>
    <property type="project" value="UniProtKB-KW"/>
</dbReference>
<dbReference type="Gene3D" id="3.40.50.300">
    <property type="entry name" value="P-loop containing nucleotide triphosphate hydrolases"/>
    <property type="match status" value="1"/>
</dbReference>
<dbReference type="CDD" id="cd00009">
    <property type="entry name" value="AAA"/>
    <property type="match status" value="1"/>
</dbReference>
<name>A0A9X7CQU3_BACCE</name>
<evidence type="ECO:0000256" key="2">
    <source>
        <dbReference type="ARBA" id="ARBA00022840"/>
    </source>
</evidence>
<dbReference type="InterPro" id="IPR027417">
    <property type="entry name" value="P-loop_NTPase"/>
</dbReference>
<dbReference type="InterPro" id="IPR002197">
    <property type="entry name" value="HTH_Fis"/>
</dbReference>
<dbReference type="InterPro" id="IPR002078">
    <property type="entry name" value="Sigma_54_int"/>
</dbReference>
<gene>
    <name evidence="7" type="ORF">COC69_06875</name>
</gene>
<dbReference type="Pfam" id="PF02954">
    <property type="entry name" value="HTH_8"/>
    <property type="match status" value="1"/>
</dbReference>
<dbReference type="SUPFAM" id="SSF55785">
    <property type="entry name" value="PYP-like sensor domain (PAS domain)"/>
    <property type="match status" value="1"/>
</dbReference>
<accession>A0A9X7CQU3</accession>
<reference evidence="7 8" key="1">
    <citation type="submission" date="2017-09" db="EMBL/GenBank/DDBJ databases">
        <title>Large-scale bioinformatics analysis of Bacillus genomes uncovers conserved roles of natural products in bacterial physiology.</title>
        <authorList>
            <consortium name="Agbiome Team Llc"/>
            <person name="Bleich R.M."/>
            <person name="Grubbs K.J."/>
            <person name="Santa Maria K.C."/>
            <person name="Allen S.E."/>
            <person name="Farag S."/>
            <person name="Shank E.A."/>
            <person name="Bowers A."/>
        </authorList>
    </citation>
    <scope>NUCLEOTIDE SEQUENCE [LARGE SCALE GENOMIC DNA]</scope>
    <source>
        <strain evidence="7 8">AFS041711</strain>
    </source>
</reference>
<dbReference type="InterPro" id="IPR025944">
    <property type="entry name" value="Sigma_54_int_dom_CS"/>
</dbReference>
<keyword evidence="4" id="KW-0238">DNA-binding</keyword>
<protein>
    <submittedName>
        <fullName evidence="7">Sigma-54-dependent Fis family transcriptional regulator</fullName>
    </submittedName>
</protein>
<dbReference type="Proteomes" id="UP000224203">
    <property type="component" value="Unassembled WGS sequence"/>
</dbReference>
<keyword evidence="5" id="KW-0804">Transcription</keyword>
<keyword evidence="3" id="KW-0805">Transcription regulation</keyword>
<dbReference type="FunFam" id="1.10.8.60:FF:000096">
    <property type="entry name" value="sigma-54-dependent Fis family transcriptional regulator"/>
    <property type="match status" value="1"/>
</dbReference>
<comment type="caution">
    <text evidence="7">The sequence shown here is derived from an EMBL/GenBank/DDBJ whole genome shotgun (WGS) entry which is preliminary data.</text>
</comment>
<evidence type="ECO:0000313" key="7">
    <source>
        <dbReference type="EMBL" id="PGS81358.1"/>
    </source>
</evidence>
<dbReference type="Gene3D" id="1.10.8.60">
    <property type="match status" value="1"/>
</dbReference>
<dbReference type="PRINTS" id="PR01590">
    <property type="entry name" value="HTHFIS"/>
</dbReference>
<dbReference type="PROSITE" id="PS00676">
    <property type="entry name" value="SIGMA54_INTERACT_2"/>
    <property type="match status" value="1"/>
</dbReference>
<evidence type="ECO:0000313" key="8">
    <source>
        <dbReference type="Proteomes" id="UP000224203"/>
    </source>
</evidence>
<dbReference type="InterPro" id="IPR003593">
    <property type="entry name" value="AAA+_ATPase"/>
</dbReference>
<evidence type="ECO:0000256" key="4">
    <source>
        <dbReference type="ARBA" id="ARBA00023125"/>
    </source>
</evidence>
<evidence type="ECO:0000259" key="6">
    <source>
        <dbReference type="PROSITE" id="PS50045"/>
    </source>
</evidence>
<evidence type="ECO:0000256" key="3">
    <source>
        <dbReference type="ARBA" id="ARBA00023015"/>
    </source>
</evidence>
<dbReference type="PROSITE" id="PS50045">
    <property type="entry name" value="SIGMA54_INTERACT_4"/>
    <property type="match status" value="1"/>
</dbReference>
<sequence>MHTEEINFKQIIEMNMLYETLINELDIGIHIINEESKTIVYNRKMMEIESMDRLDVLYKSPLEVFAFEENKNSTLIEALKFGKTKKNIKQTYFNNKGQEITTINDTFPIIENGKIKGAIEISKEISNLKQTIRMGPSRKQSTKFTFDHIIGDSEAIQSIITEGKRVIRTSSSILLVGETGTGKELFAQSIHNESQRSTKPFISQNCAAIPDTLMESLLFGTNRGAFTGAIDKAGLFEEANGGTLLLDEINSLSPALQAKLLRAIQEKTIRRIGGTHEKEIDVRIIATINEDPFEAIAHNRLREDLYYRLSVVTLCLPPLRERKEDILALVQHFIEKYNTQFGLNVTDVDVNVREFFYAYDWPGNVRELEHIIEGSMNLIEDETIITAFHMPTRFRERIKTEFNMQHALTNHNTDAPKTLKHTIEKMEKNYINQILKENHGNISQAAKFLGLSRQNLQYRIKKLHLHI</sequence>
<dbReference type="Gene3D" id="3.30.450.20">
    <property type="entry name" value="PAS domain"/>
    <property type="match status" value="1"/>
</dbReference>
<dbReference type="PANTHER" id="PTHR32071:SF74">
    <property type="entry name" value="TRANSCRIPTIONAL ACTIVATOR ROCR"/>
    <property type="match status" value="1"/>
</dbReference>
<dbReference type="PROSITE" id="PS00675">
    <property type="entry name" value="SIGMA54_INTERACT_1"/>
    <property type="match status" value="1"/>
</dbReference>
<dbReference type="SUPFAM" id="SSF52540">
    <property type="entry name" value="P-loop containing nucleoside triphosphate hydrolases"/>
    <property type="match status" value="1"/>
</dbReference>
<dbReference type="GO" id="GO:0043565">
    <property type="term" value="F:sequence-specific DNA binding"/>
    <property type="evidence" value="ECO:0007669"/>
    <property type="project" value="InterPro"/>
</dbReference>
<evidence type="ECO:0000256" key="5">
    <source>
        <dbReference type="ARBA" id="ARBA00023163"/>
    </source>
</evidence>
<dbReference type="GO" id="GO:0006355">
    <property type="term" value="P:regulation of DNA-templated transcription"/>
    <property type="evidence" value="ECO:0007669"/>
    <property type="project" value="InterPro"/>
</dbReference>
<feature type="domain" description="Sigma-54 factor interaction" evidence="6">
    <location>
        <begin position="149"/>
        <end position="377"/>
    </location>
</feature>
<dbReference type="InterPro" id="IPR058031">
    <property type="entry name" value="AAA_lid_NorR"/>
</dbReference>
<dbReference type="Pfam" id="PF00158">
    <property type="entry name" value="Sigma54_activat"/>
    <property type="match status" value="1"/>
</dbReference>
<dbReference type="Pfam" id="PF25601">
    <property type="entry name" value="AAA_lid_14"/>
    <property type="match status" value="1"/>
</dbReference>
<keyword evidence="2" id="KW-0067">ATP-binding</keyword>
<dbReference type="EMBL" id="NULI01000036">
    <property type="protein sequence ID" value="PGS81358.1"/>
    <property type="molecule type" value="Genomic_DNA"/>
</dbReference>
<dbReference type="RefSeq" id="WP_098616491.1">
    <property type="nucleotide sequence ID" value="NZ_CP158496.1"/>
</dbReference>
<dbReference type="AlphaFoldDB" id="A0A9X7CQU3"/>
<dbReference type="InterPro" id="IPR009057">
    <property type="entry name" value="Homeodomain-like_sf"/>
</dbReference>
<organism evidence="7 8">
    <name type="scientific">Bacillus cereus</name>
    <dbReference type="NCBI Taxonomy" id="1396"/>
    <lineage>
        <taxon>Bacteria</taxon>
        <taxon>Bacillati</taxon>
        <taxon>Bacillota</taxon>
        <taxon>Bacilli</taxon>
        <taxon>Bacillales</taxon>
        <taxon>Bacillaceae</taxon>
        <taxon>Bacillus</taxon>
        <taxon>Bacillus cereus group</taxon>
    </lineage>
</organism>
<dbReference type="FunFam" id="3.40.50.300:FF:000006">
    <property type="entry name" value="DNA-binding transcriptional regulator NtrC"/>
    <property type="match status" value="1"/>
</dbReference>
<dbReference type="Gene3D" id="1.10.10.60">
    <property type="entry name" value="Homeodomain-like"/>
    <property type="match status" value="1"/>
</dbReference>
<evidence type="ECO:0000256" key="1">
    <source>
        <dbReference type="ARBA" id="ARBA00022741"/>
    </source>
</evidence>
<dbReference type="PROSITE" id="PS00688">
    <property type="entry name" value="SIGMA54_INTERACT_3"/>
    <property type="match status" value="1"/>
</dbReference>
<keyword evidence="1" id="KW-0547">Nucleotide-binding</keyword>
<dbReference type="InterPro" id="IPR035965">
    <property type="entry name" value="PAS-like_dom_sf"/>
</dbReference>
<dbReference type="PANTHER" id="PTHR32071">
    <property type="entry name" value="TRANSCRIPTIONAL REGULATORY PROTEIN"/>
    <property type="match status" value="1"/>
</dbReference>
<dbReference type="InterPro" id="IPR025943">
    <property type="entry name" value="Sigma_54_int_dom_ATP-bd_2"/>
</dbReference>
<dbReference type="SUPFAM" id="SSF46689">
    <property type="entry name" value="Homeodomain-like"/>
    <property type="match status" value="1"/>
</dbReference>
<dbReference type="FunFam" id="1.10.10.60:FF:000409">
    <property type="entry name" value="Sigma-54-dependent Fis family transcriptional regulator"/>
    <property type="match status" value="1"/>
</dbReference>
<dbReference type="SMART" id="SM00382">
    <property type="entry name" value="AAA"/>
    <property type="match status" value="1"/>
</dbReference>